<sequence>ERKGMEASGSGGEDCYERRRIRRGEPEMAAMAEINGG</sequence>
<comment type="caution">
    <text evidence="1">The sequence shown here is derived from an EMBL/GenBank/DDBJ whole genome shotgun (WGS) entry which is preliminary data.</text>
</comment>
<proteinExistence type="predicted"/>
<reference evidence="1 2" key="1">
    <citation type="journal article" date="2018" name="Front. Plant Sci.">
        <title>Red Clover (Trifolium pratense) and Zigzag Clover (T. medium) - A Picture of Genomic Similarities and Differences.</title>
        <authorList>
            <person name="Dluhosova J."/>
            <person name="Istvanek J."/>
            <person name="Nedelnik J."/>
            <person name="Repkova J."/>
        </authorList>
    </citation>
    <scope>NUCLEOTIDE SEQUENCE [LARGE SCALE GENOMIC DNA]</scope>
    <source>
        <strain evidence="2">cv. 10/8</strain>
        <tissue evidence="1">Leaf</tissue>
    </source>
</reference>
<evidence type="ECO:0000313" key="2">
    <source>
        <dbReference type="Proteomes" id="UP000265520"/>
    </source>
</evidence>
<dbReference type="Proteomes" id="UP000265520">
    <property type="component" value="Unassembled WGS sequence"/>
</dbReference>
<name>A0A392U3I4_9FABA</name>
<feature type="non-terminal residue" evidence="1">
    <location>
        <position position="1"/>
    </location>
</feature>
<dbReference type="AlphaFoldDB" id="A0A392U3I4"/>
<accession>A0A392U3I4</accession>
<evidence type="ECO:0000313" key="1">
    <source>
        <dbReference type="EMBL" id="MCI67264.1"/>
    </source>
</evidence>
<protein>
    <submittedName>
        <fullName evidence="1">Uncharacterized protein</fullName>
    </submittedName>
</protein>
<dbReference type="EMBL" id="LXQA010712929">
    <property type="protein sequence ID" value="MCI67264.1"/>
    <property type="molecule type" value="Genomic_DNA"/>
</dbReference>
<organism evidence="1 2">
    <name type="scientific">Trifolium medium</name>
    <dbReference type="NCBI Taxonomy" id="97028"/>
    <lineage>
        <taxon>Eukaryota</taxon>
        <taxon>Viridiplantae</taxon>
        <taxon>Streptophyta</taxon>
        <taxon>Embryophyta</taxon>
        <taxon>Tracheophyta</taxon>
        <taxon>Spermatophyta</taxon>
        <taxon>Magnoliopsida</taxon>
        <taxon>eudicotyledons</taxon>
        <taxon>Gunneridae</taxon>
        <taxon>Pentapetalae</taxon>
        <taxon>rosids</taxon>
        <taxon>fabids</taxon>
        <taxon>Fabales</taxon>
        <taxon>Fabaceae</taxon>
        <taxon>Papilionoideae</taxon>
        <taxon>50 kb inversion clade</taxon>
        <taxon>NPAAA clade</taxon>
        <taxon>Hologalegina</taxon>
        <taxon>IRL clade</taxon>
        <taxon>Trifolieae</taxon>
        <taxon>Trifolium</taxon>
    </lineage>
</organism>
<keyword evidence="2" id="KW-1185">Reference proteome</keyword>